<accession>A0A432MFZ3</accession>
<dbReference type="Gene3D" id="3.30.300.20">
    <property type="match status" value="1"/>
</dbReference>
<dbReference type="GO" id="GO:0003735">
    <property type="term" value="F:structural constituent of ribosome"/>
    <property type="evidence" value="ECO:0007669"/>
    <property type="project" value="InterPro"/>
</dbReference>
<protein>
    <recommendedName>
        <fullName evidence="7 8">Small ribosomal subunit protein uS3</fullName>
    </recommendedName>
</protein>
<dbReference type="Pfam" id="PF07650">
    <property type="entry name" value="KH_2"/>
    <property type="match status" value="1"/>
</dbReference>
<dbReference type="PANTHER" id="PTHR11760">
    <property type="entry name" value="30S/40S RIBOSOMAL PROTEIN S3"/>
    <property type="match status" value="1"/>
</dbReference>
<feature type="domain" description="KH type-2" evidence="12">
    <location>
        <begin position="39"/>
        <end position="107"/>
    </location>
</feature>
<dbReference type="HAMAP" id="MF_01309_B">
    <property type="entry name" value="Ribosomal_uS3_B"/>
    <property type="match status" value="1"/>
</dbReference>
<dbReference type="RefSeq" id="WP_126726986.1">
    <property type="nucleotide sequence ID" value="NZ_RYZH01000040.1"/>
</dbReference>
<dbReference type="GO" id="GO:0006412">
    <property type="term" value="P:translation"/>
    <property type="evidence" value="ECO:0007669"/>
    <property type="project" value="UniProtKB-UniRule"/>
</dbReference>
<keyword evidence="4 8" id="KW-0689">Ribosomal protein</keyword>
<dbReference type="PROSITE" id="PS00548">
    <property type="entry name" value="RIBOSOMAL_S3"/>
    <property type="match status" value="1"/>
</dbReference>
<dbReference type="InterPro" id="IPR018280">
    <property type="entry name" value="Ribosomal_uS3_CS"/>
</dbReference>
<dbReference type="EMBL" id="RYZH01000040">
    <property type="protein sequence ID" value="RUL85407.1"/>
    <property type="molecule type" value="Genomic_DNA"/>
</dbReference>
<dbReference type="Gene3D" id="3.30.1140.32">
    <property type="entry name" value="Ribosomal protein S3, C-terminal domain"/>
    <property type="match status" value="1"/>
</dbReference>
<dbReference type="InterPro" id="IPR004087">
    <property type="entry name" value="KH_dom"/>
</dbReference>
<evidence type="ECO:0000313" key="13">
    <source>
        <dbReference type="EMBL" id="RUL85407.1"/>
    </source>
</evidence>
<proteinExistence type="inferred from homology"/>
<evidence type="ECO:0000256" key="4">
    <source>
        <dbReference type="ARBA" id="ARBA00022980"/>
    </source>
</evidence>
<organism evidence="13 14">
    <name type="scientific">Tautonia sociabilis</name>
    <dbReference type="NCBI Taxonomy" id="2080755"/>
    <lineage>
        <taxon>Bacteria</taxon>
        <taxon>Pseudomonadati</taxon>
        <taxon>Planctomycetota</taxon>
        <taxon>Planctomycetia</taxon>
        <taxon>Isosphaerales</taxon>
        <taxon>Isosphaeraceae</taxon>
        <taxon>Tautonia</taxon>
    </lineage>
</organism>
<reference evidence="13 14" key="1">
    <citation type="submission" date="2018-12" db="EMBL/GenBank/DDBJ databases">
        <authorList>
            <person name="Toschakov S.V."/>
        </authorList>
    </citation>
    <scope>NUCLEOTIDE SEQUENCE [LARGE SCALE GENOMIC DNA]</scope>
    <source>
        <strain evidence="13 14">GM2012</strain>
    </source>
</reference>
<feature type="coiled-coil region" evidence="10">
    <location>
        <begin position="77"/>
        <end position="104"/>
    </location>
</feature>
<dbReference type="InterPro" id="IPR004044">
    <property type="entry name" value="KH_dom_type_2"/>
</dbReference>
<dbReference type="AlphaFoldDB" id="A0A432MFZ3"/>
<reference evidence="13 14" key="2">
    <citation type="submission" date="2019-01" db="EMBL/GenBank/DDBJ databases">
        <title>Tautonia sociabilis, a novel thermotolerant planctomycete of Isosphaeraceae family, isolated from a 4000 m deep subterranean habitat.</title>
        <authorList>
            <person name="Kovaleva O.L."/>
            <person name="Elcheninov A.G."/>
            <person name="Van Heerden E."/>
            <person name="Toshchakov S.V."/>
            <person name="Novikov A."/>
            <person name="Bonch-Osmolovskaya E.A."/>
            <person name="Kublanov I.V."/>
        </authorList>
    </citation>
    <scope>NUCLEOTIDE SEQUENCE [LARGE SCALE GENOMIC DNA]</scope>
    <source>
        <strain evidence="13 14">GM2012</strain>
    </source>
</reference>
<dbReference type="SMART" id="SM00322">
    <property type="entry name" value="KH"/>
    <property type="match status" value="1"/>
</dbReference>
<dbReference type="GO" id="GO:0022627">
    <property type="term" value="C:cytosolic small ribosomal subunit"/>
    <property type="evidence" value="ECO:0007669"/>
    <property type="project" value="TreeGrafter"/>
</dbReference>
<dbReference type="GO" id="GO:0003729">
    <property type="term" value="F:mRNA binding"/>
    <property type="evidence" value="ECO:0007669"/>
    <property type="project" value="UniProtKB-UniRule"/>
</dbReference>
<evidence type="ECO:0000256" key="10">
    <source>
        <dbReference type="SAM" id="Coils"/>
    </source>
</evidence>
<evidence type="ECO:0000256" key="1">
    <source>
        <dbReference type="ARBA" id="ARBA00010761"/>
    </source>
</evidence>
<evidence type="ECO:0000256" key="6">
    <source>
        <dbReference type="ARBA" id="ARBA00024998"/>
    </source>
</evidence>
<dbReference type="SUPFAM" id="SSF54821">
    <property type="entry name" value="Ribosomal protein S3 C-terminal domain"/>
    <property type="match status" value="1"/>
</dbReference>
<dbReference type="InterPro" id="IPR015946">
    <property type="entry name" value="KH_dom-like_a/b"/>
</dbReference>
<feature type="region of interest" description="Disordered" evidence="11">
    <location>
        <begin position="212"/>
        <end position="234"/>
    </location>
</feature>
<sequence>MGQKINPTGFRIGVMEDWRSRWYAGKAEFKDLLVEDFKVRQYIKKRYSYAGIPKIEIERTRDAVVVLLHTARPGVIIGRKGAEVEKLQEELQDLTGRRIEIKIVEVNRPEIDAQLVAEDIAEQLQKRSSFRRTMKRALDNTMDAGAKGVKVRLSGRLGGAEMSRTEKAAAGSIPLSTLRAKVDYGFAEAKTPQGHIGVKVWVHQGDYLKMEAGTDGHDAQAGQVSKKPKRSRKR</sequence>
<comment type="function">
    <text evidence="6 8">Binds the lower part of the 30S subunit head. Binds mRNA in the 70S ribosome, positioning it for translation.</text>
</comment>
<dbReference type="CDD" id="cd02412">
    <property type="entry name" value="KH-II_30S_S3"/>
    <property type="match status" value="1"/>
</dbReference>
<dbReference type="NCBIfam" id="TIGR01009">
    <property type="entry name" value="rpsC_bact"/>
    <property type="match status" value="1"/>
</dbReference>
<evidence type="ECO:0000256" key="11">
    <source>
        <dbReference type="SAM" id="MobiDB-lite"/>
    </source>
</evidence>
<comment type="caution">
    <text evidence="13">The sequence shown here is derived from an EMBL/GenBank/DDBJ whole genome shotgun (WGS) entry which is preliminary data.</text>
</comment>
<dbReference type="PROSITE" id="PS50823">
    <property type="entry name" value="KH_TYPE_2"/>
    <property type="match status" value="1"/>
</dbReference>
<gene>
    <name evidence="8" type="primary">rpsC</name>
    <name evidence="13" type="ORF">TsocGM_18710</name>
</gene>
<evidence type="ECO:0000256" key="8">
    <source>
        <dbReference type="HAMAP-Rule" id="MF_01309"/>
    </source>
</evidence>
<evidence type="ECO:0000256" key="3">
    <source>
        <dbReference type="ARBA" id="ARBA00022884"/>
    </source>
</evidence>
<dbReference type="OrthoDB" id="9806396at2"/>
<dbReference type="Proteomes" id="UP000280296">
    <property type="component" value="Unassembled WGS sequence"/>
</dbReference>
<evidence type="ECO:0000256" key="2">
    <source>
        <dbReference type="ARBA" id="ARBA00022730"/>
    </source>
</evidence>
<comment type="subunit">
    <text evidence="8">Part of the 30S ribosomal subunit. Forms a tight complex with proteins S10 and S14.</text>
</comment>
<evidence type="ECO:0000256" key="5">
    <source>
        <dbReference type="ARBA" id="ARBA00023274"/>
    </source>
</evidence>
<name>A0A432MFZ3_9BACT</name>
<dbReference type="InterPro" id="IPR001351">
    <property type="entry name" value="Ribosomal_uS3_C"/>
</dbReference>
<dbReference type="PANTHER" id="PTHR11760:SF19">
    <property type="entry name" value="SMALL RIBOSOMAL SUBUNIT PROTEIN US3C"/>
    <property type="match status" value="1"/>
</dbReference>
<evidence type="ECO:0000256" key="7">
    <source>
        <dbReference type="ARBA" id="ARBA00035257"/>
    </source>
</evidence>
<evidence type="ECO:0000256" key="9">
    <source>
        <dbReference type="RuleBase" id="RU003624"/>
    </source>
</evidence>
<keyword evidence="14" id="KW-1185">Reference proteome</keyword>
<keyword evidence="3 8" id="KW-0694">RNA-binding</keyword>
<keyword evidence="5 8" id="KW-0687">Ribonucleoprotein</keyword>
<dbReference type="InterPro" id="IPR036419">
    <property type="entry name" value="Ribosomal_S3_C_sf"/>
</dbReference>
<evidence type="ECO:0000313" key="14">
    <source>
        <dbReference type="Proteomes" id="UP000280296"/>
    </source>
</evidence>
<keyword evidence="2 8" id="KW-0699">rRNA-binding</keyword>
<dbReference type="FunFam" id="3.30.300.20:FF:000001">
    <property type="entry name" value="30S ribosomal protein S3"/>
    <property type="match status" value="1"/>
</dbReference>
<dbReference type="GO" id="GO:0019843">
    <property type="term" value="F:rRNA binding"/>
    <property type="evidence" value="ECO:0007669"/>
    <property type="project" value="UniProtKB-UniRule"/>
</dbReference>
<dbReference type="Pfam" id="PF00189">
    <property type="entry name" value="Ribosomal_S3_C"/>
    <property type="match status" value="1"/>
</dbReference>
<dbReference type="InterPro" id="IPR057258">
    <property type="entry name" value="Ribosomal_uS3"/>
</dbReference>
<dbReference type="InterPro" id="IPR009019">
    <property type="entry name" value="KH_sf_prok-type"/>
</dbReference>
<keyword evidence="10" id="KW-0175">Coiled coil</keyword>
<dbReference type="SUPFAM" id="SSF54814">
    <property type="entry name" value="Prokaryotic type KH domain (KH-domain type II)"/>
    <property type="match status" value="1"/>
</dbReference>
<dbReference type="InterPro" id="IPR005704">
    <property type="entry name" value="Ribosomal_uS3_bac-typ"/>
</dbReference>
<evidence type="ECO:0000259" key="12">
    <source>
        <dbReference type="PROSITE" id="PS50823"/>
    </source>
</evidence>
<comment type="similarity">
    <text evidence="1 8 9">Belongs to the universal ribosomal protein uS3 family.</text>
</comment>